<organism evidence="1 2">
    <name type="scientific">Marinobacter psychrophilus</name>
    <dbReference type="NCBI Taxonomy" id="330734"/>
    <lineage>
        <taxon>Bacteria</taxon>
        <taxon>Pseudomonadati</taxon>
        <taxon>Pseudomonadota</taxon>
        <taxon>Gammaproteobacteria</taxon>
        <taxon>Pseudomonadales</taxon>
        <taxon>Marinobacteraceae</taxon>
        <taxon>Marinobacter</taxon>
    </lineage>
</organism>
<dbReference type="PATRIC" id="fig|330734.3.peg.2707"/>
<dbReference type="Proteomes" id="UP000036406">
    <property type="component" value="Chromosome"/>
</dbReference>
<evidence type="ECO:0000313" key="1">
    <source>
        <dbReference type="EMBL" id="AKO53203.1"/>
    </source>
</evidence>
<keyword evidence="1" id="KW-0966">Cell projection</keyword>
<sequence length="86" mass="8673">MINSTLPSALNSGMQGIQSGVAGMDDAARRIARGGVDGPQGSGGPTAGGMIEPIVDLQLYKRSVEASAQVVKTADETLGSLLDIMA</sequence>
<dbReference type="STRING" id="330734.ABA45_12930"/>
<protein>
    <submittedName>
        <fullName evidence="1">Flagellar hook protein FlgE</fullName>
    </submittedName>
</protein>
<keyword evidence="2" id="KW-1185">Reference proteome</keyword>
<dbReference type="EMBL" id="CP011494">
    <property type="protein sequence ID" value="AKO53203.1"/>
    <property type="molecule type" value="Genomic_DNA"/>
</dbReference>
<dbReference type="AlphaFoldDB" id="A0A0H4I649"/>
<keyword evidence="1" id="KW-0282">Flagellum</keyword>
<proteinExistence type="predicted"/>
<reference evidence="1 2" key="1">
    <citation type="submission" date="2015-05" db="EMBL/GenBank/DDBJ databases">
        <title>Complete genome of Marinobacter psychrophilus strain 20041T isolated from sea-ice of the Canadian Basin.</title>
        <authorList>
            <person name="Song L."/>
            <person name="Ren L."/>
            <person name="Yu Y."/>
            <person name="Wang X."/>
        </authorList>
    </citation>
    <scope>NUCLEOTIDE SEQUENCE [LARGE SCALE GENOMIC DNA]</scope>
    <source>
        <strain evidence="1 2">20041</strain>
    </source>
</reference>
<dbReference type="RefSeq" id="WP_048386715.1">
    <property type="nucleotide sequence ID" value="NZ_CP011494.1"/>
</dbReference>
<evidence type="ECO:0000313" key="2">
    <source>
        <dbReference type="Proteomes" id="UP000036406"/>
    </source>
</evidence>
<keyword evidence="1" id="KW-0969">Cilium</keyword>
<accession>A0A0H4I649</accession>
<name>A0A0H4I649_9GAMM</name>
<dbReference type="KEGG" id="mpq:ABA45_12930"/>
<gene>
    <name evidence="1" type="ORF">ABA45_12930</name>
</gene>